<keyword evidence="5 10" id="KW-0347">Helicase</keyword>
<reference evidence="12" key="1">
    <citation type="submission" date="2019-06" db="EMBL/GenBank/DDBJ databases">
        <title>Alistipes onderdonkii subsp. vulgaris subsp. nov., Alistipes dispar sp. nov. and Alistipes communis sp. nov., isolated from human faeces, and creation of Alistipes onderdonkii subsp. onderdonkii subsp. nov.</title>
        <authorList>
            <person name="Sakamoto M."/>
            <person name="Ikeyama N."/>
            <person name="Ogata Y."/>
            <person name="Suda W."/>
            <person name="Iino T."/>
            <person name="Hattori M."/>
            <person name="Ohkuma M."/>
        </authorList>
    </citation>
    <scope>NUCLEOTIDE SEQUENCE [LARGE SCALE GENOMIC DNA]</scope>
    <source>
        <strain evidence="12">5CBH24</strain>
    </source>
</reference>
<evidence type="ECO:0000256" key="5">
    <source>
        <dbReference type="ARBA" id="ARBA00022806"/>
    </source>
</evidence>
<keyword evidence="3 10" id="KW-0547">Nucleotide-binding</keyword>
<dbReference type="Pfam" id="PF00270">
    <property type="entry name" value="DEAD"/>
    <property type="match status" value="1"/>
</dbReference>
<evidence type="ECO:0000313" key="12">
    <source>
        <dbReference type="Proteomes" id="UP000318946"/>
    </source>
</evidence>
<evidence type="ECO:0000256" key="3">
    <source>
        <dbReference type="ARBA" id="ARBA00022741"/>
    </source>
</evidence>
<dbReference type="GO" id="GO:0009266">
    <property type="term" value="P:response to temperature stimulus"/>
    <property type="evidence" value="ECO:0007669"/>
    <property type="project" value="UniProtKB-ARBA"/>
</dbReference>
<dbReference type="PROSITE" id="PS00039">
    <property type="entry name" value="DEAD_ATP_HELICASE"/>
    <property type="match status" value="1"/>
</dbReference>
<dbReference type="GO" id="GO:0003724">
    <property type="term" value="F:RNA helicase activity"/>
    <property type="evidence" value="ECO:0007669"/>
    <property type="project" value="UniProtKB-EC"/>
</dbReference>
<dbReference type="CDD" id="cd18787">
    <property type="entry name" value="SF2_C_DEAD"/>
    <property type="match status" value="1"/>
</dbReference>
<accession>A0A3D3YM96</accession>
<dbReference type="GO" id="GO:0016787">
    <property type="term" value="F:hydrolase activity"/>
    <property type="evidence" value="ECO:0007669"/>
    <property type="project" value="UniProtKB-KW"/>
</dbReference>
<dbReference type="InterPro" id="IPR014014">
    <property type="entry name" value="RNA_helicase_DEAD_Q_motif"/>
</dbReference>
<comment type="similarity">
    <text evidence="7 10">Belongs to the DEAD box helicase family.</text>
</comment>
<dbReference type="FunFam" id="3.40.50.300:FF:000108">
    <property type="entry name" value="ATP-dependent RNA helicase RhlE"/>
    <property type="match status" value="1"/>
</dbReference>
<evidence type="ECO:0000256" key="2">
    <source>
        <dbReference type="ARBA" id="ARBA00022490"/>
    </source>
</evidence>
<keyword evidence="12" id="KW-1185">Reference proteome</keyword>
<dbReference type="STRING" id="1118061.GCA_000311925_00128"/>
<dbReference type="CDD" id="cd00268">
    <property type="entry name" value="DEADc"/>
    <property type="match status" value="1"/>
</dbReference>
<protein>
    <recommendedName>
        <fullName evidence="9">DEAD-box ATP-dependent RNA helicase RhpA</fullName>
        <ecNumber evidence="1">3.6.4.13</ecNumber>
    </recommendedName>
</protein>
<dbReference type="InterPro" id="IPR000629">
    <property type="entry name" value="RNA-helicase_DEAD-box_CS"/>
</dbReference>
<dbReference type="InterPro" id="IPR027417">
    <property type="entry name" value="P-loop_NTPase"/>
</dbReference>
<comment type="catalytic activity">
    <reaction evidence="8">
        <text>ATP + H2O = ADP + phosphate + H(+)</text>
        <dbReference type="Rhea" id="RHEA:13065"/>
        <dbReference type="ChEBI" id="CHEBI:15377"/>
        <dbReference type="ChEBI" id="CHEBI:15378"/>
        <dbReference type="ChEBI" id="CHEBI:30616"/>
        <dbReference type="ChEBI" id="CHEBI:43474"/>
        <dbReference type="ChEBI" id="CHEBI:456216"/>
        <dbReference type="EC" id="3.6.4.13"/>
    </reaction>
</comment>
<dbReference type="GeneID" id="78343298"/>
<dbReference type="Pfam" id="PF00271">
    <property type="entry name" value="Helicase_C"/>
    <property type="match status" value="1"/>
</dbReference>
<organism evidence="11 12">
    <name type="scientific">Alistipes communis</name>
    <dbReference type="NCBI Taxonomy" id="2585118"/>
    <lineage>
        <taxon>Bacteria</taxon>
        <taxon>Pseudomonadati</taxon>
        <taxon>Bacteroidota</taxon>
        <taxon>Bacteroidia</taxon>
        <taxon>Bacteroidales</taxon>
        <taxon>Rikenellaceae</taxon>
        <taxon>Alistipes</taxon>
    </lineage>
</organism>
<dbReference type="Proteomes" id="UP000318946">
    <property type="component" value="Chromosome"/>
</dbReference>
<dbReference type="InterPro" id="IPR001650">
    <property type="entry name" value="Helicase_C-like"/>
</dbReference>
<name>A0A3D3YM96_9BACT</name>
<dbReference type="PANTHER" id="PTHR47959:SF13">
    <property type="entry name" value="ATP-DEPENDENT RNA HELICASE RHLE"/>
    <property type="match status" value="1"/>
</dbReference>
<dbReference type="EC" id="3.6.4.13" evidence="1"/>
<dbReference type="AlphaFoldDB" id="A0A3D3YM96"/>
<evidence type="ECO:0000256" key="8">
    <source>
        <dbReference type="ARBA" id="ARBA00047984"/>
    </source>
</evidence>
<dbReference type="GO" id="GO:0003676">
    <property type="term" value="F:nucleic acid binding"/>
    <property type="evidence" value="ECO:0007669"/>
    <property type="project" value="InterPro"/>
</dbReference>
<dbReference type="SMART" id="SM00490">
    <property type="entry name" value="HELICc"/>
    <property type="match status" value="1"/>
</dbReference>
<dbReference type="GO" id="GO:0005524">
    <property type="term" value="F:ATP binding"/>
    <property type="evidence" value="ECO:0007669"/>
    <property type="project" value="UniProtKB-KW"/>
</dbReference>
<dbReference type="InterPro" id="IPR050079">
    <property type="entry name" value="DEAD_box_RNA_helicase"/>
</dbReference>
<dbReference type="PROSITE" id="PS51192">
    <property type="entry name" value="HELICASE_ATP_BIND_1"/>
    <property type="match status" value="1"/>
</dbReference>
<sequence>MNFQELNLPNALLRALRDKEYERPTPIQMQAIPAALEGRDILGTAQTGTGKTAAFALPVLANLLRRPPVGRGRPIRALILTPTRELALQIDESLGDYAKYTPLRTCVVFGGVNQRPQIDCLKRGVDVLTATPGRLLDLIGQGHISLKQIEFFVLDEADRMLDMGFIHDIRRLLPLLPGQRQTLLFSATMPKTIERLAADLLNDPVRVAVEPVASVVDTIEQRLCYVEKPEKKQALISALKENDGRSVLVFSRTKHGADRIARIVSKAGIGCDAIHGDKSQTARQRALSNFKAGKTRVIVATDIAARGIDIDQLEMVINYDLPDVAETYVHRIGRTGRAGHSGMALTFCASDERPMLADIQKLTGKKLRVIAG</sequence>
<dbReference type="InterPro" id="IPR014001">
    <property type="entry name" value="Helicase_ATP-bd"/>
</dbReference>
<evidence type="ECO:0000256" key="6">
    <source>
        <dbReference type="ARBA" id="ARBA00022840"/>
    </source>
</evidence>
<dbReference type="GO" id="GO:0005829">
    <property type="term" value="C:cytosol"/>
    <property type="evidence" value="ECO:0007669"/>
    <property type="project" value="TreeGrafter"/>
</dbReference>
<accession>A0A4Y1XP33</accession>
<proteinExistence type="inferred from homology"/>
<dbReference type="SUPFAM" id="SSF52540">
    <property type="entry name" value="P-loop containing nucleoside triphosphate hydrolases"/>
    <property type="match status" value="1"/>
</dbReference>
<evidence type="ECO:0000256" key="1">
    <source>
        <dbReference type="ARBA" id="ARBA00012552"/>
    </source>
</evidence>
<dbReference type="PROSITE" id="PS51194">
    <property type="entry name" value="HELICASE_CTER"/>
    <property type="match status" value="1"/>
</dbReference>
<dbReference type="PROSITE" id="PS51195">
    <property type="entry name" value="Q_MOTIF"/>
    <property type="match status" value="1"/>
</dbReference>
<dbReference type="KEGG" id="acou:A5CBH24_25900"/>
<keyword evidence="4 10" id="KW-0378">Hydrolase</keyword>
<dbReference type="Gene3D" id="3.40.50.300">
    <property type="entry name" value="P-loop containing nucleotide triphosphate hydrolases"/>
    <property type="match status" value="2"/>
</dbReference>
<evidence type="ECO:0000256" key="7">
    <source>
        <dbReference type="ARBA" id="ARBA00038437"/>
    </source>
</evidence>
<dbReference type="InterPro" id="IPR011545">
    <property type="entry name" value="DEAD/DEAH_box_helicase_dom"/>
</dbReference>
<dbReference type="RefSeq" id="WP_019129352.1">
    <property type="nucleotide sequence ID" value="NZ_AP019735.1"/>
</dbReference>
<dbReference type="PANTHER" id="PTHR47959">
    <property type="entry name" value="ATP-DEPENDENT RNA HELICASE RHLE-RELATED"/>
    <property type="match status" value="1"/>
</dbReference>
<accession>A0A4Y1WWE0</accession>
<keyword evidence="6 10" id="KW-0067">ATP-binding</keyword>
<dbReference type="EMBL" id="AP019735">
    <property type="protein sequence ID" value="BBL05277.1"/>
    <property type="molecule type" value="Genomic_DNA"/>
</dbReference>
<dbReference type="GO" id="GO:0042255">
    <property type="term" value="P:ribosome assembly"/>
    <property type="evidence" value="ECO:0007669"/>
    <property type="project" value="UniProtKB-ARBA"/>
</dbReference>
<evidence type="ECO:0000256" key="10">
    <source>
        <dbReference type="RuleBase" id="RU000492"/>
    </source>
</evidence>
<evidence type="ECO:0000313" key="11">
    <source>
        <dbReference type="EMBL" id="BBL05277.1"/>
    </source>
</evidence>
<gene>
    <name evidence="11" type="ORF">A5CBH24_25900</name>
</gene>
<dbReference type="InterPro" id="IPR044742">
    <property type="entry name" value="DEAD/DEAH_RhlB"/>
</dbReference>
<evidence type="ECO:0000256" key="9">
    <source>
        <dbReference type="ARBA" id="ARBA00074363"/>
    </source>
</evidence>
<dbReference type="SMART" id="SM00487">
    <property type="entry name" value="DEXDc"/>
    <property type="match status" value="1"/>
</dbReference>
<keyword evidence="2" id="KW-0963">Cytoplasm</keyword>
<evidence type="ECO:0000256" key="4">
    <source>
        <dbReference type="ARBA" id="ARBA00022801"/>
    </source>
</evidence>
<dbReference type="OrthoDB" id="9785240at2"/>